<evidence type="ECO:0000256" key="1">
    <source>
        <dbReference type="SAM" id="MobiDB-lite"/>
    </source>
</evidence>
<accession>A0A8H6FF17</accession>
<evidence type="ECO:0000313" key="3">
    <source>
        <dbReference type="Proteomes" id="UP000593566"/>
    </source>
</evidence>
<organism evidence="2 3">
    <name type="scientific">Letharia lupina</name>
    <dbReference type="NCBI Taxonomy" id="560253"/>
    <lineage>
        <taxon>Eukaryota</taxon>
        <taxon>Fungi</taxon>
        <taxon>Dikarya</taxon>
        <taxon>Ascomycota</taxon>
        <taxon>Pezizomycotina</taxon>
        <taxon>Lecanoromycetes</taxon>
        <taxon>OSLEUM clade</taxon>
        <taxon>Lecanoromycetidae</taxon>
        <taxon>Lecanorales</taxon>
        <taxon>Lecanorineae</taxon>
        <taxon>Parmeliaceae</taxon>
        <taxon>Letharia</taxon>
    </lineage>
</organism>
<name>A0A8H6FF17_9LECA</name>
<keyword evidence="3" id="KW-1185">Reference proteome</keyword>
<gene>
    <name evidence="2" type="ORF">HO133_009483</name>
</gene>
<feature type="region of interest" description="Disordered" evidence="1">
    <location>
        <begin position="45"/>
        <end position="64"/>
    </location>
</feature>
<evidence type="ECO:0000313" key="2">
    <source>
        <dbReference type="EMBL" id="KAF6225483.1"/>
    </source>
</evidence>
<dbReference type="Proteomes" id="UP000593566">
    <property type="component" value="Unassembled WGS sequence"/>
</dbReference>
<reference evidence="2 3" key="1">
    <citation type="journal article" date="2020" name="Genomics">
        <title>Complete, high-quality genomes from long-read metagenomic sequencing of two wolf lichen thalli reveals enigmatic genome architecture.</title>
        <authorList>
            <person name="McKenzie S.K."/>
            <person name="Walston R.F."/>
            <person name="Allen J.L."/>
        </authorList>
    </citation>
    <scope>NUCLEOTIDE SEQUENCE [LARGE SCALE GENOMIC DNA]</scope>
    <source>
        <strain evidence="2">WasteWater1</strain>
    </source>
</reference>
<protein>
    <submittedName>
        <fullName evidence="2">Uncharacterized protein</fullName>
    </submittedName>
</protein>
<sequence length="145" mass="15772">MPSLLQEAPQRAAATKTFSALPPQTAIVYRTSHGIRGLFQLQDSQSSHNFDKTENPISNDGYINRGQSGKIPFCIRQKAKVVRAENIPLGMDEEHSVAGAKRKVAEEGDQEKAAARICETARDIETVGMVGAGEVNNSYISKTAR</sequence>
<proteinExistence type="predicted"/>
<dbReference type="AlphaFoldDB" id="A0A8H6FF17"/>
<dbReference type="GeneID" id="59337878"/>
<comment type="caution">
    <text evidence="2">The sequence shown here is derived from an EMBL/GenBank/DDBJ whole genome shotgun (WGS) entry which is preliminary data.</text>
</comment>
<dbReference type="RefSeq" id="XP_037154192.1">
    <property type="nucleotide sequence ID" value="XM_037300344.1"/>
</dbReference>
<dbReference type="EMBL" id="JACCJB010000007">
    <property type="protein sequence ID" value="KAF6225483.1"/>
    <property type="molecule type" value="Genomic_DNA"/>
</dbReference>